<keyword evidence="4" id="KW-1185">Reference proteome</keyword>
<dbReference type="Proteomes" id="UP001054857">
    <property type="component" value="Unassembled WGS sequence"/>
</dbReference>
<evidence type="ECO:0008006" key="5">
    <source>
        <dbReference type="Google" id="ProtNLM"/>
    </source>
</evidence>
<keyword evidence="1" id="KW-0808">Transferase</keyword>
<evidence type="ECO:0000256" key="2">
    <source>
        <dbReference type="SAM" id="MobiDB-lite"/>
    </source>
</evidence>
<feature type="region of interest" description="Disordered" evidence="2">
    <location>
        <begin position="326"/>
        <end position="368"/>
    </location>
</feature>
<dbReference type="Gene3D" id="3.40.50.300">
    <property type="entry name" value="P-loop containing nucleotide triphosphate hydrolases"/>
    <property type="match status" value="1"/>
</dbReference>
<feature type="compositionally biased region" description="Low complexity" evidence="2">
    <location>
        <begin position="326"/>
        <end position="345"/>
    </location>
</feature>
<evidence type="ECO:0000313" key="4">
    <source>
        <dbReference type="Proteomes" id="UP001054857"/>
    </source>
</evidence>
<proteinExistence type="predicted"/>
<dbReference type="InterPro" id="IPR037359">
    <property type="entry name" value="NST/OST"/>
</dbReference>
<gene>
    <name evidence="3" type="ORF">Agub_g7763</name>
</gene>
<organism evidence="3 4">
    <name type="scientific">Astrephomene gubernaculifera</name>
    <dbReference type="NCBI Taxonomy" id="47775"/>
    <lineage>
        <taxon>Eukaryota</taxon>
        <taxon>Viridiplantae</taxon>
        <taxon>Chlorophyta</taxon>
        <taxon>core chlorophytes</taxon>
        <taxon>Chlorophyceae</taxon>
        <taxon>CS clade</taxon>
        <taxon>Chlamydomonadales</taxon>
        <taxon>Astrephomenaceae</taxon>
        <taxon>Astrephomene</taxon>
    </lineage>
</organism>
<sequence>MITHPQVKWVGGSKEVFWFNGPLPHTTLCDAHVEDYQARVAMQRQQHREQQKQGQQQELTRHDSQLRAEYDKLLVGDWSTTYLSCLCCPLSLKTLNPKMKLIAVLRDPVQRAVSRFLEQQRSRHLPFHKLVANHTFASFVASSLADLRACLARAAPLSLAAAPAAAAAGPGALGSSLTGSQQQQQQAGGAQERASDPAAALQAAGAAAEAAGVFRGWGAGWGLGRWMEAQCFARNNILGYSAYDIFLENYLAHFPRQQLLVLYTEDLAHRPTATFRSLEAHLGLPAWQYDSGLTALAYNTRECYGWKCSRKNGTLRSHYDLTRQGAASTAAGGSSSANSRSISSSLDDHHTGNAGTREDSGSGSSSTSRATAEFNHAVSQLVAFYRPHVQRLLRWADAGVIAQPPEAWRTTYRTRTEEEEEEEYYAEGDVSGNYGSGG</sequence>
<evidence type="ECO:0000256" key="1">
    <source>
        <dbReference type="ARBA" id="ARBA00022679"/>
    </source>
</evidence>
<reference evidence="3 4" key="1">
    <citation type="journal article" date="2021" name="Sci. Rep.">
        <title>Genome sequencing of the multicellular alga Astrephomene provides insights into convergent evolution of germ-soma differentiation.</title>
        <authorList>
            <person name="Yamashita S."/>
            <person name="Yamamoto K."/>
            <person name="Matsuzaki R."/>
            <person name="Suzuki S."/>
            <person name="Yamaguchi H."/>
            <person name="Hirooka S."/>
            <person name="Minakuchi Y."/>
            <person name="Miyagishima S."/>
            <person name="Kawachi M."/>
            <person name="Toyoda A."/>
            <person name="Nozaki H."/>
        </authorList>
    </citation>
    <scope>NUCLEOTIDE SEQUENCE [LARGE SCALE GENOMIC DNA]</scope>
    <source>
        <strain evidence="3 4">NIES-4017</strain>
    </source>
</reference>
<dbReference type="EMBL" id="BMAR01000013">
    <property type="protein sequence ID" value="GFR46220.1"/>
    <property type="molecule type" value="Genomic_DNA"/>
</dbReference>
<dbReference type="AlphaFoldDB" id="A0AAD3HMX7"/>
<name>A0AAD3HMX7_9CHLO</name>
<feature type="region of interest" description="Disordered" evidence="2">
    <location>
        <begin position="414"/>
        <end position="438"/>
    </location>
</feature>
<accession>A0AAD3HMX7</accession>
<dbReference type="PANTHER" id="PTHR10605">
    <property type="entry name" value="HEPARAN SULFATE SULFOTRANSFERASE"/>
    <property type="match status" value="1"/>
</dbReference>
<comment type="caution">
    <text evidence="3">The sequence shown here is derived from an EMBL/GenBank/DDBJ whole genome shotgun (WGS) entry which is preliminary data.</text>
</comment>
<feature type="region of interest" description="Disordered" evidence="2">
    <location>
        <begin position="175"/>
        <end position="195"/>
    </location>
</feature>
<feature type="compositionally biased region" description="Basic and acidic residues" evidence="2">
    <location>
        <begin position="346"/>
        <end position="360"/>
    </location>
</feature>
<evidence type="ECO:0000313" key="3">
    <source>
        <dbReference type="EMBL" id="GFR46220.1"/>
    </source>
</evidence>
<dbReference type="PANTHER" id="PTHR10605:SF56">
    <property type="entry name" value="BIFUNCTIONAL HEPARAN SULFATE N-DEACETYLASE_N-SULFOTRANSFERASE"/>
    <property type="match status" value="1"/>
</dbReference>
<dbReference type="GO" id="GO:0008146">
    <property type="term" value="F:sulfotransferase activity"/>
    <property type="evidence" value="ECO:0007669"/>
    <property type="project" value="InterPro"/>
</dbReference>
<dbReference type="InterPro" id="IPR027417">
    <property type="entry name" value="P-loop_NTPase"/>
</dbReference>
<dbReference type="SUPFAM" id="SSF52540">
    <property type="entry name" value="P-loop containing nucleoside triphosphate hydrolases"/>
    <property type="match status" value="1"/>
</dbReference>
<feature type="compositionally biased region" description="Acidic residues" evidence="2">
    <location>
        <begin position="417"/>
        <end position="426"/>
    </location>
</feature>
<protein>
    <recommendedName>
        <fullName evidence="5">Sulfotransferase</fullName>
    </recommendedName>
</protein>